<dbReference type="Gene3D" id="3.10.180.10">
    <property type="entry name" value="2,3-Dihydroxybiphenyl 1,2-Dioxygenase, domain 1"/>
    <property type="match status" value="1"/>
</dbReference>
<dbReference type="InterPro" id="IPR028973">
    <property type="entry name" value="PhnB-like"/>
</dbReference>
<dbReference type="PANTHER" id="PTHR33990">
    <property type="entry name" value="PROTEIN YJDN-RELATED"/>
    <property type="match status" value="1"/>
</dbReference>
<protein>
    <submittedName>
        <fullName evidence="2">VOC family protein</fullName>
    </submittedName>
</protein>
<dbReference type="InterPro" id="IPR009725">
    <property type="entry name" value="3_dmu_93_MTrfase"/>
</dbReference>
<reference evidence="2 3" key="1">
    <citation type="submission" date="2020-08" db="EMBL/GenBank/DDBJ databases">
        <title>Sphingobacterium sp. DN04309 isolated from aquaculture water.</title>
        <authorList>
            <person name="Zhang M."/>
        </authorList>
    </citation>
    <scope>NUCLEOTIDE SEQUENCE [LARGE SCALE GENOMIC DNA]</scope>
    <source>
        <strain evidence="2 3">DN04309</strain>
    </source>
</reference>
<evidence type="ECO:0000313" key="3">
    <source>
        <dbReference type="Proteomes" id="UP000651271"/>
    </source>
</evidence>
<dbReference type="SUPFAM" id="SSF54593">
    <property type="entry name" value="Glyoxalase/Bleomycin resistance protein/Dihydroxybiphenyl dioxygenase"/>
    <property type="match status" value="1"/>
</dbReference>
<dbReference type="CDD" id="cd06588">
    <property type="entry name" value="PhnB_like"/>
    <property type="match status" value="1"/>
</dbReference>
<organism evidence="2 3">
    <name type="scientific">Sphingobacterium litopenaei</name>
    <dbReference type="NCBI Taxonomy" id="2763500"/>
    <lineage>
        <taxon>Bacteria</taxon>
        <taxon>Pseudomonadati</taxon>
        <taxon>Bacteroidota</taxon>
        <taxon>Sphingobacteriia</taxon>
        <taxon>Sphingobacteriales</taxon>
        <taxon>Sphingobacteriaceae</taxon>
        <taxon>Sphingobacterium</taxon>
    </lineage>
</organism>
<dbReference type="Pfam" id="PF06983">
    <property type="entry name" value="3-dmu-9_3-mt"/>
    <property type="match status" value="1"/>
</dbReference>
<accession>A0ABR7YDT3</accession>
<keyword evidence="3" id="KW-1185">Reference proteome</keyword>
<feature type="domain" description="PhnB-like" evidence="1">
    <location>
        <begin position="5"/>
        <end position="105"/>
    </location>
</feature>
<gene>
    <name evidence="2" type="ORF">H8B04_07675</name>
</gene>
<evidence type="ECO:0000313" key="2">
    <source>
        <dbReference type="EMBL" id="MBD1429446.1"/>
    </source>
</evidence>
<comment type="caution">
    <text evidence="2">The sequence shown here is derived from an EMBL/GenBank/DDBJ whole genome shotgun (WGS) entry which is preliminary data.</text>
</comment>
<proteinExistence type="predicted"/>
<dbReference type="PIRSF" id="PIRSF021700">
    <property type="entry name" value="3_dmu_93_MTrfase"/>
    <property type="match status" value="1"/>
</dbReference>
<sequence>MTHTIYPCLWFDGLAQVAAEFYCTIFKNSKILSQNPMVTIFELNNTRFMALNGGPQYKFSPANSYVVTCDTQEEIDHYWEKLGEGGIYNRCGWLDDKFGVSWQIVPAILSELMSNPSTASKVTQAFMRMKKFNIQEFLDAAK</sequence>
<name>A0ABR7YDT3_9SPHI</name>
<evidence type="ECO:0000259" key="1">
    <source>
        <dbReference type="Pfam" id="PF06983"/>
    </source>
</evidence>
<dbReference type="Proteomes" id="UP000651271">
    <property type="component" value="Unassembled WGS sequence"/>
</dbReference>
<dbReference type="InterPro" id="IPR029068">
    <property type="entry name" value="Glyas_Bleomycin-R_OHBP_Dase"/>
</dbReference>
<dbReference type="RefSeq" id="WP_190301974.1">
    <property type="nucleotide sequence ID" value="NZ_JACOIJ010000011.1"/>
</dbReference>
<dbReference type="EMBL" id="JACOIJ010000011">
    <property type="protein sequence ID" value="MBD1429446.1"/>
    <property type="molecule type" value="Genomic_DNA"/>
</dbReference>